<feature type="compositionally biased region" description="Basic and acidic residues" evidence="1">
    <location>
        <begin position="288"/>
        <end position="299"/>
    </location>
</feature>
<feature type="region of interest" description="Disordered" evidence="1">
    <location>
        <begin position="1"/>
        <end position="143"/>
    </location>
</feature>
<evidence type="ECO:0000256" key="1">
    <source>
        <dbReference type="SAM" id="MobiDB-lite"/>
    </source>
</evidence>
<sequence>MMKSPHHARSKPGRQFIPIKLNPSTRKTLTTANPTDLPSAKSYTQHTSSNAKVTDTSAPDYDWSAPNQCEVSTASKPSLGAEEGNQLSMTTATTRPAKNTEVAQDPASSCTTTLYRVDTSSMTSEGTRKSPTSSLRRFAGGQDRVGLNDDSASQQLDHVWPALTPDVKGVNVSRSRQSSMTISLHPQNLDTTQAGSADALDVKQPGQITSAPTGHQPGLTSASDAVNQTNILVPASSPLALNAEAGPEISKDDDTDSVLTGLSELSLLTSVSSQKSSPSKSRKRKAGRSPDTHDGRSDADTSEDETQEPARKRVFRGKIRYNVPILPMSKGPIDPNAIPWPKRAPNTVAGRMQEISCANVILRPAHRSCHIVIRADARDSVKAGERRASRATEERVHWACAGFEDFDEPPDFLWRCPPCVVVKDKKSVKTAPGPRDRCIRPDCILRGKQAPTQREGDDALFLVERIVGQKSEMRQGTRRLKYLVLWEGWDICDATWEPDENIPCLSSVYVDFDGQAMKEEKDTRADGVILLREAERMWDGEGCLKGTRSDKWLRNGWPPGEGVRGD</sequence>
<comment type="caution">
    <text evidence="3">The sequence shown here is derived from an EMBL/GenBank/DDBJ whole genome shotgun (WGS) entry which is preliminary data.</text>
</comment>
<feature type="compositionally biased region" description="Low complexity" evidence="1">
    <location>
        <begin position="269"/>
        <end position="279"/>
    </location>
</feature>
<organism evidence="3 4">
    <name type="scientific">Papiliotrema laurentii</name>
    <name type="common">Cryptococcus laurentii</name>
    <dbReference type="NCBI Taxonomy" id="5418"/>
    <lineage>
        <taxon>Eukaryota</taxon>
        <taxon>Fungi</taxon>
        <taxon>Dikarya</taxon>
        <taxon>Basidiomycota</taxon>
        <taxon>Agaricomycotina</taxon>
        <taxon>Tremellomycetes</taxon>
        <taxon>Tremellales</taxon>
        <taxon>Rhynchogastremaceae</taxon>
        <taxon>Papiliotrema</taxon>
    </lineage>
</organism>
<keyword evidence="4" id="KW-1185">Reference proteome</keyword>
<dbReference type="Gene3D" id="2.40.50.40">
    <property type="match status" value="1"/>
</dbReference>
<feature type="region of interest" description="Disordered" evidence="1">
    <location>
        <begin position="269"/>
        <end position="313"/>
    </location>
</feature>
<dbReference type="SUPFAM" id="SSF54160">
    <property type="entry name" value="Chromo domain-like"/>
    <property type="match status" value="1"/>
</dbReference>
<dbReference type="PROSITE" id="PS50013">
    <property type="entry name" value="CHROMO_2"/>
    <property type="match status" value="1"/>
</dbReference>
<dbReference type="InterPro" id="IPR023780">
    <property type="entry name" value="Chromo_domain"/>
</dbReference>
<protein>
    <recommendedName>
        <fullName evidence="2">Chromo domain-containing protein</fullName>
    </recommendedName>
</protein>
<feature type="compositionally biased region" description="Polar residues" evidence="1">
    <location>
        <begin position="65"/>
        <end position="76"/>
    </location>
</feature>
<accession>A0AAD9FRS6</accession>
<dbReference type="GO" id="GO:0006338">
    <property type="term" value="P:chromatin remodeling"/>
    <property type="evidence" value="ECO:0007669"/>
    <property type="project" value="UniProtKB-ARBA"/>
</dbReference>
<dbReference type="EMBL" id="JAODAN010000004">
    <property type="protein sequence ID" value="KAK1924993.1"/>
    <property type="molecule type" value="Genomic_DNA"/>
</dbReference>
<feature type="compositionally biased region" description="Polar residues" evidence="1">
    <location>
        <begin position="22"/>
        <end position="57"/>
    </location>
</feature>
<feature type="compositionally biased region" description="Basic residues" evidence="1">
    <location>
        <begin position="1"/>
        <end position="12"/>
    </location>
</feature>
<reference evidence="3" key="1">
    <citation type="submission" date="2023-02" db="EMBL/GenBank/DDBJ databases">
        <title>Identification and recombinant expression of a fungal hydrolase from Papiliotrema laurentii that hydrolyzes apple cutin and clears colloidal polyester polyurethane.</title>
        <authorList>
            <consortium name="DOE Joint Genome Institute"/>
            <person name="Roman V.A."/>
            <person name="Bojanowski C."/>
            <person name="Crable B.R."/>
            <person name="Wagner D.N."/>
            <person name="Hung C.S."/>
            <person name="Nadeau L.J."/>
            <person name="Schratz L."/>
            <person name="Haridas S."/>
            <person name="Pangilinan J."/>
            <person name="Lipzen A."/>
            <person name="Na H."/>
            <person name="Yan M."/>
            <person name="Ng V."/>
            <person name="Grigoriev I.V."/>
            <person name="Spatafora J.W."/>
            <person name="Barlow D."/>
            <person name="Biffinger J."/>
            <person name="Kelley-Loughnane N."/>
            <person name="Varaljay V.A."/>
            <person name="Crookes-Goodson W.J."/>
        </authorList>
    </citation>
    <scope>NUCLEOTIDE SEQUENCE</scope>
    <source>
        <strain evidence="3">5307AH</strain>
    </source>
</reference>
<feature type="domain" description="Chromo" evidence="2">
    <location>
        <begin position="461"/>
        <end position="524"/>
    </location>
</feature>
<dbReference type="AlphaFoldDB" id="A0AAD9FRS6"/>
<dbReference type="SMART" id="SM00298">
    <property type="entry name" value="CHROMO"/>
    <property type="match status" value="1"/>
</dbReference>
<evidence type="ECO:0000313" key="3">
    <source>
        <dbReference type="EMBL" id="KAK1924993.1"/>
    </source>
</evidence>
<feature type="compositionally biased region" description="Polar residues" evidence="1">
    <location>
        <begin position="85"/>
        <end position="97"/>
    </location>
</feature>
<dbReference type="InterPro" id="IPR016197">
    <property type="entry name" value="Chromo-like_dom_sf"/>
</dbReference>
<dbReference type="Pfam" id="PF00385">
    <property type="entry name" value="Chromo"/>
    <property type="match status" value="1"/>
</dbReference>
<dbReference type="Proteomes" id="UP001182556">
    <property type="component" value="Unassembled WGS sequence"/>
</dbReference>
<gene>
    <name evidence="3" type="ORF">DB88DRAFT_487555</name>
</gene>
<dbReference type="InterPro" id="IPR000953">
    <property type="entry name" value="Chromo/chromo_shadow_dom"/>
</dbReference>
<evidence type="ECO:0000313" key="4">
    <source>
        <dbReference type="Proteomes" id="UP001182556"/>
    </source>
</evidence>
<evidence type="ECO:0000259" key="2">
    <source>
        <dbReference type="PROSITE" id="PS50013"/>
    </source>
</evidence>
<name>A0AAD9FRS6_PAPLA</name>
<feature type="compositionally biased region" description="Polar residues" evidence="1">
    <location>
        <begin position="106"/>
        <end position="135"/>
    </location>
</feature>
<proteinExistence type="predicted"/>